<sequence length="141" mass="15174">MIFLHTGCALRALLAVIYLSSTLANSYDLLASPTTQPIVTTSTPAPTQPTTRSPKTTPLTRRLTSTPGTTIKPLAYTAIVSSTGNQHVSKNSISGIFIECLNNPDGFKMAVQNCDSAPYIEHVVSRGNNDRTDPDIYFTIS</sequence>
<evidence type="ECO:0000313" key="4">
    <source>
        <dbReference type="Proteomes" id="UP001164746"/>
    </source>
</evidence>
<feature type="compositionally biased region" description="Low complexity" evidence="1">
    <location>
        <begin position="40"/>
        <end position="64"/>
    </location>
</feature>
<dbReference type="Proteomes" id="UP001164746">
    <property type="component" value="Chromosome 7"/>
</dbReference>
<accession>A0ABY7EM15</accession>
<feature type="region of interest" description="Disordered" evidence="1">
    <location>
        <begin position="37"/>
        <end position="64"/>
    </location>
</feature>
<evidence type="ECO:0000256" key="2">
    <source>
        <dbReference type="SAM" id="SignalP"/>
    </source>
</evidence>
<reference evidence="3" key="1">
    <citation type="submission" date="2022-11" db="EMBL/GenBank/DDBJ databases">
        <title>Centuries of genome instability and evolution in soft-shell clam transmissible cancer (bioRxiv).</title>
        <authorList>
            <person name="Hart S.F.M."/>
            <person name="Yonemitsu M.A."/>
            <person name="Giersch R.M."/>
            <person name="Beal B.F."/>
            <person name="Arriagada G."/>
            <person name="Davis B.W."/>
            <person name="Ostrander E.A."/>
            <person name="Goff S.P."/>
            <person name="Metzger M.J."/>
        </authorList>
    </citation>
    <scope>NUCLEOTIDE SEQUENCE</scope>
    <source>
        <strain evidence="3">MELC-2E11</strain>
        <tissue evidence="3">Siphon/mantle</tissue>
    </source>
</reference>
<feature type="signal peptide" evidence="2">
    <location>
        <begin position="1"/>
        <end position="24"/>
    </location>
</feature>
<keyword evidence="2" id="KW-0732">Signal</keyword>
<gene>
    <name evidence="3" type="ORF">MAR_035230</name>
</gene>
<feature type="chain" id="PRO_5046369072" evidence="2">
    <location>
        <begin position="25"/>
        <end position="141"/>
    </location>
</feature>
<proteinExistence type="predicted"/>
<keyword evidence="4" id="KW-1185">Reference proteome</keyword>
<protein>
    <submittedName>
        <fullName evidence="3">Uncharacterized protein</fullName>
    </submittedName>
</protein>
<name>A0ABY7EM15_MYAAR</name>
<dbReference type="EMBL" id="CP111018">
    <property type="protein sequence ID" value="WAR10154.1"/>
    <property type="molecule type" value="Genomic_DNA"/>
</dbReference>
<organism evidence="3 4">
    <name type="scientific">Mya arenaria</name>
    <name type="common">Soft-shell clam</name>
    <dbReference type="NCBI Taxonomy" id="6604"/>
    <lineage>
        <taxon>Eukaryota</taxon>
        <taxon>Metazoa</taxon>
        <taxon>Spiralia</taxon>
        <taxon>Lophotrochozoa</taxon>
        <taxon>Mollusca</taxon>
        <taxon>Bivalvia</taxon>
        <taxon>Autobranchia</taxon>
        <taxon>Heteroconchia</taxon>
        <taxon>Euheterodonta</taxon>
        <taxon>Imparidentia</taxon>
        <taxon>Neoheterodontei</taxon>
        <taxon>Myida</taxon>
        <taxon>Myoidea</taxon>
        <taxon>Myidae</taxon>
        <taxon>Mya</taxon>
    </lineage>
</organism>
<evidence type="ECO:0000256" key="1">
    <source>
        <dbReference type="SAM" id="MobiDB-lite"/>
    </source>
</evidence>
<evidence type="ECO:0000313" key="3">
    <source>
        <dbReference type="EMBL" id="WAR10154.1"/>
    </source>
</evidence>